<protein>
    <submittedName>
        <fullName evidence="1">Uncharacterized protein</fullName>
    </submittedName>
</protein>
<evidence type="ECO:0000313" key="2">
    <source>
        <dbReference type="Proteomes" id="UP001162480"/>
    </source>
</evidence>
<sequence>MGSWFRFLDQRESVSVRSRQDINTVSLLRTVDQVEYPGYELPSCECPICVDDEEITLEEVEIELKLLKNNKTADIVGIPGEIVKYGEEAMETALLNLLNVIWTDKKIEKWKTAIIEKLEVMVIFVVVECGRESVRGDHYSGFSDWVKQVVRHFCNCKRPTMWILWKEIYANIFHTLQDITGNTIQ</sequence>
<reference evidence="1" key="1">
    <citation type="submission" date="2023-08" db="EMBL/GenBank/DDBJ databases">
        <authorList>
            <person name="Alioto T."/>
            <person name="Alioto T."/>
            <person name="Gomez Garrido J."/>
        </authorList>
    </citation>
    <scope>NUCLEOTIDE SEQUENCE</scope>
</reference>
<accession>A0AA36BA86</accession>
<keyword evidence="2" id="KW-1185">Reference proteome</keyword>
<proteinExistence type="predicted"/>
<gene>
    <name evidence="1" type="ORF">OCTVUL_1B022038</name>
</gene>
<name>A0AA36BA86_OCTVU</name>
<dbReference type="AlphaFoldDB" id="A0AA36BA86"/>
<organism evidence="1 2">
    <name type="scientific">Octopus vulgaris</name>
    <name type="common">Common octopus</name>
    <dbReference type="NCBI Taxonomy" id="6645"/>
    <lineage>
        <taxon>Eukaryota</taxon>
        <taxon>Metazoa</taxon>
        <taxon>Spiralia</taxon>
        <taxon>Lophotrochozoa</taxon>
        <taxon>Mollusca</taxon>
        <taxon>Cephalopoda</taxon>
        <taxon>Coleoidea</taxon>
        <taxon>Octopodiformes</taxon>
        <taxon>Octopoda</taxon>
        <taxon>Incirrata</taxon>
        <taxon>Octopodidae</taxon>
        <taxon>Octopus</taxon>
    </lineage>
</organism>
<evidence type="ECO:0000313" key="1">
    <source>
        <dbReference type="EMBL" id="CAI9730288.1"/>
    </source>
</evidence>
<dbReference type="Proteomes" id="UP001162480">
    <property type="component" value="Chromosome 11"/>
</dbReference>
<dbReference type="EMBL" id="OX597824">
    <property type="protein sequence ID" value="CAI9730288.1"/>
    <property type="molecule type" value="Genomic_DNA"/>
</dbReference>